<evidence type="ECO:0000256" key="2">
    <source>
        <dbReference type="ARBA" id="ARBA00004413"/>
    </source>
</evidence>
<dbReference type="AlphaFoldDB" id="A0A444YMJ2"/>
<evidence type="ECO:0000256" key="5">
    <source>
        <dbReference type="ARBA" id="ARBA00022989"/>
    </source>
</evidence>
<dbReference type="PROSITE" id="PS50088">
    <property type="entry name" value="ANK_REPEAT"/>
    <property type="match status" value="4"/>
</dbReference>
<dbReference type="GO" id="GO:0005886">
    <property type="term" value="C:plasma membrane"/>
    <property type="evidence" value="ECO:0007669"/>
    <property type="project" value="UniProtKB-SubCell"/>
</dbReference>
<comment type="caution">
    <text evidence="12">The sequence shown here is derived from an EMBL/GenBank/DDBJ whole genome shotgun (WGS) entry which is preliminary data.</text>
</comment>
<feature type="transmembrane region" description="Helical" evidence="10">
    <location>
        <begin position="408"/>
        <end position="432"/>
    </location>
</feature>
<evidence type="ECO:0000256" key="9">
    <source>
        <dbReference type="SAM" id="MobiDB-lite"/>
    </source>
</evidence>
<proteinExistence type="predicted"/>
<accession>A0A444YMJ2</accession>
<dbReference type="EMBL" id="SDMP01000016">
    <property type="protein sequence ID" value="RYR03117.1"/>
    <property type="molecule type" value="Genomic_DNA"/>
</dbReference>
<keyword evidence="3 10" id="KW-0812">Transmembrane</keyword>
<comment type="subcellular location">
    <subcellularLocation>
        <location evidence="2">Cell membrane</location>
        <topology evidence="2">Peripheral membrane protein</topology>
        <orientation evidence="2">Cytoplasmic side</orientation>
    </subcellularLocation>
    <subcellularLocation>
        <location evidence="1">Membrane</location>
        <topology evidence="1">Multi-pass membrane protein</topology>
    </subcellularLocation>
</comment>
<name>A0A444YMJ2_ARAHY</name>
<dbReference type="PANTHER" id="PTHR24186:SF37">
    <property type="entry name" value="PGG DOMAIN-CONTAINING PROTEIN"/>
    <property type="match status" value="1"/>
</dbReference>
<evidence type="ECO:0000256" key="6">
    <source>
        <dbReference type="ARBA" id="ARBA00023043"/>
    </source>
</evidence>
<evidence type="ECO:0000256" key="1">
    <source>
        <dbReference type="ARBA" id="ARBA00004141"/>
    </source>
</evidence>
<gene>
    <name evidence="12" type="ORF">Ahy_B06g081947</name>
</gene>
<feature type="repeat" description="ANK" evidence="8">
    <location>
        <begin position="85"/>
        <end position="117"/>
    </location>
</feature>
<feature type="region of interest" description="Disordered" evidence="9">
    <location>
        <begin position="263"/>
        <end position="288"/>
    </location>
</feature>
<keyword evidence="5 10" id="KW-1133">Transmembrane helix</keyword>
<evidence type="ECO:0000256" key="3">
    <source>
        <dbReference type="ARBA" id="ARBA00022692"/>
    </source>
</evidence>
<dbReference type="SMR" id="A0A444YMJ2"/>
<dbReference type="SUPFAM" id="SSF48403">
    <property type="entry name" value="Ankyrin repeat"/>
    <property type="match status" value="1"/>
</dbReference>
<dbReference type="STRING" id="3818.A0A444YMJ2"/>
<keyword evidence="4" id="KW-0677">Repeat</keyword>
<dbReference type="InterPro" id="IPR002110">
    <property type="entry name" value="Ankyrin_rpt"/>
</dbReference>
<feature type="repeat" description="ANK" evidence="8">
    <location>
        <begin position="119"/>
        <end position="141"/>
    </location>
</feature>
<protein>
    <recommendedName>
        <fullName evidence="11">PGG domain-containing protein</fullName>
    </recommendedName>
</protein>
<keyword evidence="7 10" id="KW-0472">Membrane</keyword>
<evidence type="ECO:0000256" key="8">
    <source>
        <dbReference type="PROSITE-ProRule" id="PRU00023"/>
    </source>
</evidence>
<evidence type="ECO:0000256" key="10">
    <source>
        <dbReference type="SAM" id="Phobius"/>
    </source>
</evidence>
<sequence length="485" mass="54661">METEELNINNTRQAFYQASLNNNNGGLRTLINTLNLPILMSRDSFSFSPFGETPLHIAAVLGNLELCEILLSKEPSLATEVDSEHGRCPLHLASAEGHTKIVKALVMENSDTCLIQDKDGNLPLHLAASRGHIGPIKELIRFKPCSVWKMVDDGSVLHLCVRCNHLEALKFIVESVHGAKQLLYAIDKDGNTLLHLAVILRQIKIIRYLLLLPEIRTAAKAMNRKGLTALEVLDHCPRDFISLTIEHILIESRIQRPRDIPIFIPQQPDHSSPHLSSSTHQEQEESHEQLSSKWKKWENFYTKYLQYQGNWIEETRGTLMVVATVIATMTFQSTLSPPGGVWQENTRNGGHSCKSYGVCEAGTAVVGYVWSEDYVTFMFFNTISFFASLCVVLILISGFPLKNKVVMWVLTIDMTIAVSFMLLTYLWALGLVAPNHLYYRFYKIGFLLGGSWCIILLGIALIQTARLAFWIKKRNIIRVSRPAMG</sequence>
<dbReference type="PANTHER" id="PTHR24186">
    <property type="entry name" value="PROTEIN PHOSPHATASE 1 REGULATORY SUBUNIT"/>
    <property type="match status" value="1"/>
</dbReference>
<feature type="transmembrane region" description="Helical" evidence="10">
    <location>
        <begin position="444"/>
        <end position="471"/>
    </location>
</feature>
<dbReference type="InterPro" id="IPR026961">
    <property type="entry name" value="PGG_dom"/>
</dbReference>
<evidence type="ECO:0000259" key="11">
    <source>
        <dbReference type="Pfam" id="PF13962"/>
    </source>
</evidence>
<dbReference type="Gene3D" id="1.25.40.20">
    <property type="entry name" value="Ankyrin repeat-containing domain"/>
    <property type="match status" value="1"/>
</dbReference>
<evidence type="ECO:0000256" key="4">
    <source>
        <dbReference type="ARBA" id="ARBA00022737"/>
    </source>
</evidence>
<organism evidence="12 13">
    <name type="scientific">Arachis hypogaea</name>
    <name type="common">Peanut</name>
    <dbReference type="NCBI Taxonomy" id="3818"/>
    <lineage>
        <taxon>Eukaryota</taxon>
        <taxon>Viridiplantae</taxon>
        <taxon>Streptophyta</taxon>
        <taxon>Embryophyta</taxon>
        <taxon>Tracheophyta</taxon>
        <taxon>Spermatophyta</taxon>
        <taxon>Magnoliopsida</taxon>
        <taxon>eudicotyledons</taxon>
        <taxon>Gunneridae</taxon>
        <taxon>Pentapetalae</taxon>
        <taxon>rosids</taxon>
        <taxon>fabids</taxon>
        <taxon>Fabales</taxon>
        <taxon>Fabaceae</taxon>
        <taxon>Papilionoideae</taxon>
        <taxon>50 kb inversion clade</taxon>
        <taxon>dalbergioids sensu lato</taxon>
        <taxon>Dalbergieae</taxon>
        <taxon>Pterocarpus clade</taxon>
        <taxon>Arachis</taxon>
    </lineage>
</organism>
<dbReference type="PROSITE" id="PS50297">
    <property type="entry name" value="ANK_REP_REGION"/>
    <property type="match status" value="4"/>
</dbReference>
<reference evidence="12 13" key="1">
    <citation type="submission" date="2019-01" db="EMBL/GenBank/DDBJ databases">
        <title>Sequencing of cultivated peanut Arachis hypogaea provides insights into genome evolution and oil improvement.</title>
        <authorList>
            <person name="Chen X."/>
        </authorList>
    </citation>
    <scope>NUCLEOTIDE SEQUENCE [LARGE SCALE GENOMIC DNA]</scope>
    <source>
        <strain evidence="13">cv. Fuhuasheng</strain>
        <tissue evidence="12">Leaves</tissue>
    </source>
</reference>
<evidence type="ECO:0000313" key="13">
    <source>
        <dbReference type="Proteomes" id="UP000289738"/>
    </source>
</evidence>
<dbReference type="OrthoDB" id="1585477at2759"/>
<feature type="repeat" description="ANK" evidence="8">
    <location>
        <begin position="189"/>
        <end position="210"/>
    </location>
</feature>
<dbReference type="InterPro" id="IPR036770">
    <property type="entry name" value="Ankyrin_rpt-contain_sf"/>
</dbReference>
<dbReference type="Pfam" id="PF12796">
    <property type="entry name" value="Ank_2"/>
    <property type="match status" value="2"/>
</dbReference>
<dbReference type="Gramene" id="arahy.Tifrunner.gnm2.ann2.Ah16g194700.1">
    <property type="protein sequence ID" value="arahy.Tifrunner.gnm2.ann2.Ah16g194700.1-CDS"/>
    <property type="gene ID" value="arahy.Tifrunner.gnm2.ann2.Ah16g194700"/>
</dbReference>
<feature type="repeat" description="ANK" evidence="8">
    <location>
        <begin position="50"/>
        <end position="82"/>
    </location>
</feature>
<dbReference type="Proteomes" id="UP000289738">
    <property type="component" value="Chromosome B06"/>
</dbReference>
<dbReference type="SMART" id="SM00248">
    <property type="entry name" value="ANK"/>
    <property type="match status" value="5"/>
</dbReference>
<evidence type="ECO:0000256" key="7">
    <source>
        <dbReference type="ARBA" id="ARBA00023136"/>
    </source>
</evidence>
<keyword evidence="13" id="KW-1185">Reference proteome</keyword>
<evidence type="ECO:0000313" key="12">
    <source>
        <dbReference type="EMBL" id="RYR03117.1"/>
    </source>
</evidence>
<feature type="domain" description="PGG" evidence="11">
    <location>
        <begin position="310"/>
        <end position="429"/>
    </location>
</feature>
<keyword evidence="6 8" id="KW-0040">ANK repeat</keyword>
<feature type="transmembrane region" description="Helical" evidence="10">
    <location>
        <begin position="374"/>
        <end position="396"/>
    </location>
</feature>
<dbReference type="Pfam" id="PF13962">
    <property type="entry name" value="PGG"/>
    <property type="match status" value="1"/>
</dbReference>